<proteinExistence type="predicted"/>
<accession>I5ATZ6</accession>
<keyword evidence="1" id="KW-0812">Transmembrane</keyword>
<dbReference type="AlphaFoldDB" id="I5ATZ6"/>
<name>I5ATZ6_EUBC6</name>
<keyword evidence="1" id="KW-1133">Transmembrane helix</keyword>
<sequence>MGVASLVLGIISIVIGVCSSGLLGWLGAILAIIGVILGALGRKDPEKKGIATAGLVCSIIGLILCLLLYLACSACLSGMAASSSI</sequence>
<evidence type="ECO:0000313" key="2">
    <source>
        <dbReference type="EMBL" id="EIM57269.1"/>
    </source>
</evidence>
<evidence type="ECO:0000256" key="1">
    <source>
        <dbReference type="SAM" id="Phobius"/>
    </source>
</evidence>
<evidence type="ECO:0008006" key="4">
    <source>
        <dbReference type="Google" id="ProtNLM"/>
    </source>
</evidence>
<dbReference type="eggNOG" id="ENOG503325H">
    <property type="taxonomic scope" value="Bacteria"/>
</dbReference>
<protein>
    <recommendedName>
        <fullName evidence="4">DUF4190 domain-containing protein</fullName>
    </recommendedName>
</protein>
<gene>
    <name evidence="2" type="ORF">EubceDRAFT1_1472</name>
</gene>
<reference evidence="2 3" key="1">
    <citation type="submission" date="2010-08" db="EMBL/GenBank/DDBJ databases">
        <authorList>
            <consortium name="US DOE Joint Genome Institute (JGI-PGF)"/>
            <person name="Lucas S."/>
            <person name="Copeland A."/>
            <person name="Lapidus A."/>
            <person name="Cheng J.-F."/>
            <person name="Bruce D."/>
            <person name="Goodwin L."/>
            <person name="Pitluck S."/>
            <person name="Land M.L."/>
            <person name="Hauser L."/>
            <person name="Chang Y.-J."/>
            <person name="Anderson I.J."/>
            <person name="Johnson E."/>
            <person name="Mulhopadhyay B."/>
            <person name="Kyrpides N."/>
            <person name="Woyke T.J."/>
        </authorList>
    </citation>
    <scope>NUCLEOTIDE SEQUENCE [LARGE SCALE GENOMIC DNA]</scope>
    <source>
        <strain evidence="2 3">6</strain>
    </source>
</reference>
<reference evidence="2 3" key="2">
    <citation type="submission" date="2012-02" db="EMBL/GenBank/DDBJ databases">
        <title>Improved High-Quality Draft sequence of Eubacterium cellulosolvens 6.</title>
        <authorList>
            <consortium name="US DOE Joint Genome Institute"/>
            <person name="Lucas S."/>
            <person name="Han J."/>
            <person name="Lapidus A."/>
            <person name="Cheng J.-F."/>
            <person name="Goodwin L."/>
            <person name="Pitluck S."/>
            <person name="Peters L."/>
            <person name="Mikhailova N."/>
            <person name="Gu W."/>
            <person name="Detter J.C."/>
            <person name="Han C."/>
            <person name="Tapia R."/>
            <person name="Land M."/>
            <person name="Hauser L."/>
            <person name="Kyrpides N."/>
            <person name="Ivanova N."/>
            <person name="Pagani I."/>
            <person name="Johnson E."/>
            <person name="Mukhopadhyay B."/>
            <person name="Anderson I."/>
            <person name="Woyke T."/>
        </authorList>
    </citation>
    <scope>NUCLEOTIDE SEQUENCE [LARGE SCALE GENOMIC DNA]</scope>
    <source>
        <strain evidence="2 3">6</strain>
    </source>
</reference>
<dbReference type="STRING" id="633697.EubceDRAFT1_1472"/>
<keyword evidence="1" id="KW-0472">Membrane</keyword>
<keyword evidence="3" id="KW-1185">Reference proteome</keyword>
<feature type="transmembrane region" description="Helical" evidence="1">
    <location>
        <begin position="6"/>
        <end position="37"/>
    </location>
</feature>
<dbReference type="HOGENOM" id="CLU_184192_0_0_9"/>
<dbReference type="Proteomes" id="UP000005753">
    <property type="component" value="Chromosome"/>
</dbReference>
<dbReference type="EMBL" id="CM001487">
    <property type="protein sequence ID" value="EIM57269.1"/>
    <property type="molecule type" value="Genomic_DNA"/>
</dbReference>
<organism evidence="2 3">
    <name type="scientific">Eubacterium cellulosolvens (strain ATCC 43171 / JCM 9499 / 6)</name>
    <name type="common">Cillobacterium cellulosolvens</name>
    <dbReference type="NCBI Taxonomy" id="633697"/>
    <lineage>
        <taxon>Bacteria</taxon>
        <taxon>Bacillati</taxon>
        <taxon>Bacillota</taxon>
        <taxon>Clostridia</taxon>
        <taxon>Eubacteriales</taxon>
        <taxon>Eubacteriaceae</taxon>
        <taxon>Eubacterium</taxon>
    </lineage>
</organism>
<evidence type="ECO:0000313" key="3">
    <source>
        <dbReference type="Proteomes" id="UP000005753"/>
    </source>
</evidence>
<feature type="transmembrane region" description="Helical" evidence="1">
    <location>
        <begin position="49"/>
        <end position="71"/>
    </location>
</feature>